<reference evidence="1 2" key="1">
    <citation type="submission" date="2016-01" db="EMBL/GenBank/DDBJ databases">
        <title>The new phylogeny of the genus Mycobacterium.</title>
        <authorList>
            <person name="Tarcisio F."/>
            <person name="Conor M."/>
            <person name="Antonella G."/>
            <person name="Elisabetta G."/>
            <person name="Giulia F.S."/>
            <person name="Sara T."/>
            <person name="Anna F."/>
            <person name="Clotilde B."/>
            <person name="Roberto B."/>
            <person name="Veronica D.S."/>
            <person name="Fabio R."/>
            <person name="Monica P."/>
            <person name="Olivier J."/>
            <person name="Enrico T."/>
            <person name="Nicola S."/>
        </authorList>
    </citation>
    <scope>NUCLEOTIDE SEQUENCE [LARGE SCALE GENOMIC DNA]</scope>
    <source>
        <strain evidence="1 2">DSM 44160</strain>
    </source>
</reference>
<dbReference type="Proteomes" id="UP000193928">
    <property type="component" value="Unassembled WGS sequence"/>
</dbReference>
<sequence>MANSGELVAIDLTERERAFIGQALQEWQNTAAWKPFPIQVLGLSEWSEFDVLTERLAQAVTGRQSLSVLDWARVLYLAECSWASSLVGAALDFSTVSGFTDTEALGLLRGLQRKIGGMKYADALFPGRGRHRPVEEWKRESEKIIEEQRGRRYPPGL</sequence>
<evidence type="ECO:0000313" key="1">
    <source>
        <dbReference type="EMBL" id="ORV96123.1"/>
    </source>
</evidence>
<evidence type="ECO:0000313" key="2">
    <source>
        <dbReference type="Proteomes" id="UP000193928"/>
    </source>
</evidence>
<name>A0A1X1XBL6_MYCGO</name>
<protein>
    <submittedName>
        <fullName evidence="1">Uncharacterized protein</fullName>
    </submittedName>
</protein>
<accession>A0A1X1XBL6</accession>
<dbReference type="AlphaFoldDB" id="A0A1X1XBL6"/>
<proteinExistence type="predicted"/>
<gene>
    <name evidence="1" type="ORF">AWC08_13270</name>
</gene>
<keyword evidence="2" id="KW-1185">Reference proteome</keyword>
<dbReference type="RefSeq" id="WP_069433631.1">
    <property type="nucleotide sequence ID" value="NZ_JACKSU010000120.1"/>
</dbReference>
<organism evidence="1 2">
    <name type="scientific">Mycobacterium gordonae</name>
    <dbReference type="NCBI Taxonomy" id="1778"/>
    <lineage>
        <taxon>Bacteria</taxon>
        <taxon>Bacillati</taxon>
        <taxon>Actinomycetota</taxon>
        <taxon>Actinomycetes</taxon>
        <taxon>Mycobacteriales</taxon>
        <taxon>Mycobacteriaceae</taxon>
        <taxon>Mycobacterium</taxon>
    </lineage>
</organism>
<comment type="caution">
    <text evidence="1">The sequence shown here is derived from an EMBL/GenBank/DDBJ whole genome shotgun (WGS) entry which is preliminary data.</text>
</comment>
<dbReference type="EMBL" id="LQOY01000015">
    <property type="protein sequence ID" value="ORV96123.1"/>
    <property type="molecule type" value="Genomic_DNA"/>
</dbReference>